<protein>
    <submittedName>
        <fullName evidence="1">Uncharacterized protein</fullName>
    </submittedName>
</protein>
<reference evidence="1 2" key="1">
    <citation type="journal article" date="2022" name="Genome Biol. Evol.">
        <title>The Spruce Budworm Genome: Reconstructing the Evolutionary History of Antifreeze Proteins.</title>
        <authorList>
            <person name="Beliveau C."/>
            <person name="Gagne P."/>
            <person name="Picq S."/>
            <person name="Vernygora O."/>
            <person name="Keeling C.I."/>
            <person name="Pinkney K."/>
            <person name="Doucet D."/>
            <person name="Wen F."/>
            <person name="Johnston J.S."/>
            <person name="Maaroufi H."/>
            <person name="Boyle B."/>
            <person name="Laroche J."/>
            <person name="Dewar K."/>
            <person name="Juretic N."/>
            <person name="Blackburn G."/>
            <person name="Nisole A."/>
            <person name="Brunet B."/>
            <person name="Brandao M."/>
            <person name="Lumley L."/>
            <person name="Duan J."/>
            <person name="Quan G."/>
            <person name="Lucarotti C.J."/>
            <person name="Roe A.D."/>
            <person name="Sperling F.A.H."/>
            <person name="Levesque R.C."/>
            <person name="Cusson M."/>
        </authorList>
    </citation>
    <scope>NUCLEOTIDE SEQUENCE [LARGE SCALE GENOMIC DNA]</scope>
    <source>
        <strain evidence="1">Glfc:IPQL:Cfum</strain>
    </source>
</reference>
<keyword evidence="2" id="KW-1185">Reference proteome</keyword>
<accession>A0ACC0JCQ5</accession>
<dbReference type="EMBL" id="CM046116">
    <property type="protein sequence ID" value="KAI8421869.1"/>
    <property type="molecule type" value="Genomic_DNA"/>
</dbReference>
<comment type="caution">
    <text evidence="1">The sequence shown here is derived from an EMBL/GenBank/DDBJ whole genome shotgun (WGS) entry which is preliminary data.</text>
</comment>
<evidence type="ECO:0000313" key="1">
    <source>
        <dbReference type="EMBL" id="KAI8421869.1"/>
    </source>
</evidence>
<sequence length="493" mass="55370">MFSDLKKLILITCAFTVAAQNVENSKLVTISQGSIRGYRNAEHDIYEFFGIPYATAPTGIQRFKAPLPPPTWTQILEAVDNGIICPQNPSFGFVPFKQMQEDCLIANIHVPNTEETNLPVLVMVHGGAYALGFGHMWAPRRIAGTKKVITVSFNYRLGAHGFLCLGTPEAPGNAGMKDQVALLRWVRDNIANFGGNPNDVTISGNSAGSSSVELLMIAKPAQGLFNKVIPESGSNVASWSAHTDPIKSAKEYARLLNFGNVDDLNALEEFYKTLPYDTLNSAYEINQYNGNLYFSPCIENNLGEEMFLDDSPVNIIKSERFRKVPLLYGFTDMEGLLRIGQYDDWFDAMNEHFSEFLPDDLEFENEDEKERVAQSVKEFYFGSSRVGIRTIFGYIYYFTDAIFAYPMLRSAKLQVETGHDSIYLYHFTFYKQFPSVPGVPDALTNKPGADHCDQSYAVLDPTLGPVPEENYTEEYRQLRAIMVEFWVNFITTG</sequence>
<dbReference type="Proteomes" id="UP001064048">
    <property type="component" value="Chromosome 16"/>
</dbReference>
<gene>
    <name evidence="1" type="ORF">MSG28_009801</name>
</gene>
<evidence type="ECO:0000313" key="2">
    <source>
        <dbReference type="Proteomes" id="UP001064048"/>
    </source>
</evidence>
<name>A0ACC0JCQ5_CHOFU</name>
<organism evidence="1 2">
    <name type="scientific">Choristoneura fumiferana</name>
    <name type="common">Spruce budworm moth</name>
    <name type="synonym">Archips fumiferana</name>
    <dbReference type="NCBI Taxonomy" id="7141"/>
    <lineage>
        <taxon>Eukaryota</taxon>
        <taxon>Metazoa</taxon>
        <taxon>Ecdysozoa</taxon>
        <taxon>Arthropoda</taxon>
        <taxon>Hexapoda</taxon>
        <taxon>Insecta</taxon>
        <taxon>Pterygota</taxon>
        <taxon>Neoptera</taxon>
        <taxon>Endopterygota</taxon>
        <taxon>Lepidoptera</taxon>
        <taxon>Glossata</taxon>
        <taxon>Ditrysia</taxon>
        <taxon>Tortricoidea</taxon>
        <taxon>Tortricidae</taxon>
        <taxon>Tortricinae</taxon>
        <taxon>Choristoneura</taxon>
    </lineage>
</organism>
<proteinExistence type="predicted"/>